<gene>
    <name evidence="2" type="ORF">BM92_02720</name>
    <name evidence="3" type="ORF">C439_04035</name>
    <name evidence="4" type="ORF">E6P09_09485</name>
</gene>
<dbReference type="EMBL" id="AOLO01000005">
    <property type="protein sequence ID" value="EMA03552.1"/>
    <property type="molecule type" value="Genomic_DNA"/>
</dbReference>
<feature type="transmembrane region" description="Helical" evidence="1">
    <location>
        <begin position="12"/>
        <end position="32"/>
    </location>
</feature>
<dbReference type="Proteomes" id="UP000011603">
    <property type="component" value="Unassembled WGS sequence"/>
</dbReference>
<evidence type="ECO:0000313" key="5">
    <source>
        <dbReference type="Proteomes" id="UP000011603"/>
    </source>
</evidence>
<feature type="transmembrane region" description="Helical" evidence="1">
    <location>
        <begin position="56"/>
        <end position="77"/>
    </location>
</feature>
<reference evidence="4 7" key="3">
    <citation type="submission" date="2019-04" db="EMBL/GenBank/DDBJ databases">
        <title>Methylomes of two halophilic Archaea, Haloarcula marismortui and Haloferax mediterranei.</title>
        <authorList>
            <person name="DasSarma S."/>
            <person name="DasSarma P."/>
            <person name="DasSarma S."/>
            <person name="Fomenkov A."/>
            <person name="Vincze T."/>
            <person name="Anton B.P."/>
            <person name="Roberts R.J."/>
        </authorList>
    </citation>
    <scope>NUCLEOTIDE SEQUENCE [LARGE SCALE GENOMIC DNA]</scope>
    <source>
        <strain evidence="4">ATCC 33500</strain>
        <strain evidence="7">ATCC 33500 / DSM 1411 / JCM 8866 / NBRC 14739 / NCIMB 2177 / R-4</strain>
    </source>
</reference>
<reference evidence="3 5" key="1">
    <citation type="journal article" date="2014" name="PLoS Genet.">
        <title>Phylogenetically driven sequencing of extremely halophilic archaea reveals strategies for static and dynamic osmo-response.</title>
        <authorList>
            <person name="Becker E.A."/>
            <person name="Seitzer P.M."/>
            <person name="Tritt A."/>
            <person name="Larsen D."/>
            <person name="Krusor M."/>
            <person name="Yao A.I."/>
            <person name="Wu D."/>
            <person name="Madern D."/>
            <person name="Eisen J.A."/>
            <person name="Darling A.E."/>
            <person name="Facciotti M.T."/>
        </authorList>
    </citation>
    <scope>NUCLEOTIDE SEQUENCE [LARGE SCALE GENOMIC DNA]</scope>
    <source>
        <strain evidence="3">ATCC 33500</strain>
        <strain evidence="5">ATCC 33500 / DSM 1411 / JCM 8866 / NBRC 14739 / NCIMB 2177 / R-4</strain>
    </source>
</reference>
<sequence>MSGKLLGAIKHVSKPVAVLTVVVSITLGVSWFSTSPPRHVWFHQETVTVTRTVNPWWMAGVDVLPILVIILVTWVMMSIGPRRIH</sequence>
<dbReference type="PATRIC" id="fig|523841.21.peg.814"/>
<evidence type="ECO:0000313" key="4">
    <source>
        <dbReference type="EMBL" id="QCQ75486.1"/>
    </source>
</evidence>
<proteinExistence type="predicted"/>
<dbReference type="EMBL" id="CP007551">
    <property type="protein sequence ID" value="AHZ21636.1"/>
    <property type="molecule type" value="Genomic_DNA"/>
</dbReference>
<dbReference type="Proteomes" id="UP000299011">
    <property type="component" value="Chromosome"/>
</dbReference>
<dbReference type="RefSeq" id="WP_004057243.1">
    <property type="nucleotide sequence ID" value="NC_017941.2"/>
</dbReference>
<accession>M0J365</accession>
<keyword evidence="5" id="KW-1185">Reference proteome</keyword>
<keyword evidence="1" id="KW-1133">Transmembrane helix</keyword>
<dbReference type="GeneID" id="40156648"/>
<evidence type="ECO:0000313" key="3">
    <source>
        <dbReference type="EMBL" id="EMA03552.1"/>
    </source>
</evidence>
<keyword evidence="1" id="KW-0812">Transmembrane</keyword>
<keyword evidence="1" id="KW-0472">Membrane</keyword>
<organism evidence="3 5">
    <name type="scientific">Haloferax mediterranei (strain ATCC 33500 / DSM 1411 / JCM 8866 / NBRC 14739 / NCIMB 2177 / R-4)</name>
    <name type="common">Halobacterium mediterranei</name>
    <dbReference type="NCBI Taxonomy" id="523841"/>
    <lineage>
        <taxon>Archaea</taxon>
        <taxon>Methanobacteriati</taxon>
        <taxon>Methanobacteriota</taxon>
        <taxon>Stenosarchaea group</taxon>
        <taxon>Halobacteria</taxon>
        <taxon>Halobacteriales</taxon>
        <taxon>Haloferacaceae</taxon>
        <taxon>Haloferax</taxon>
    </lineage>
</organism>
<dbReference type="Proteomes" id="UP000027075">
    <property type="component" value="Chromosome"/>
</dbReference>
<evidence type="ECO:0000313" key="7">
    <source>
        <dbReference type="Proteomes" id="UP000299011"/>
    </source>
</evidence>
<evidence type="ECO:0000313" key="2">
    <source>
        <dbReference type="EMBL" id="AHZ21636.1"/>
    </source>
</evidence>
<protein>
    <submittedName>
        <fullName evidence="3">Uncharacterized protein</fullName>
    </submittedName>
</protein>
<name>M0J365_HALMT</name>
<dbReference type="EMBL" id="CP039139">
    <property type="protein sequence ID" value="QCQ75486.1"/>
    <property type="molecule type" value="Genomic_DNA"/>
</dbReference>
<evidence type="ECO:0000313" key="6">
    <source>
        <dbReference type="Proteomes" id="UP000027075"/>
    </source>
</evidence>
<dbReference type="AlphaFoldDB" id="M0J365"/>
<reference evidence="2 6" key="2">
    <citation type="submission" date="2014-04" db="EMBL/GenBank/DDBJ databases">
        <title>Transcriptional profiles of Haloferax mediterranei on the basis of nitrogen availability.</title>
        <authorList>
            <person name="Bautista V."/>
        </authorList>
    </citation>
    <scope>NUCLEOTIDE SEQUENCE [LARGE SCALE GENOMIC DNA]</scope>
    <source>
        <strain evidence="2">ATCC 33500</strain>
        <strain evidence="6">ATCC 33500 / DSM 1411 / JCM 8866 / NBRC 14739 / NCIMB 2177 / R-4</strain>
    </source>
</reference>
<evidence type="ECO:0000256" key="1">
    <source>
        <dbReference type="SAM" id="Phobius"/>
    </source>
</evidence>